<dbReference type="InterPro" id="IPR001610">
    <property type="entry name" value="PAC"/>
</dbReference>
<dbReference type="SUPFAM" id="SSF55785">
    <property type="entry name" value="PYP-like sensor domain (PAS domain)"/>
    <property type="match status" value="3"/>
</dbReference>
<dbReference type="InterPro" id="IPR035965">
    <property type="entry name" value="PAS-like_dom_sf"/>
</dbReference>
<evidence type="ECO:0000259" key="1">
    <source>
        <dbReference type="PROSITE" id="PS50113"/>
    </source>
</evidence>
<feature type="domain" description="PAC" evidence="1">
    <location>
        <begin position="670"/>
        <end position="725"/>
    </location>
</feature>
<feature type="domain" description="EAL" evidence="2">
    <location>
        <begin position="188"/>
        <end position="440"/>
    </location>
</feature>
<dbReference type="Pfam" id="PF13426">
    <property type="entry name" value="PAS_9"/>
    <property type="match status" value="1"/>
</dbReference>
<dbReference type="SMART" id="SM00052">
    <property type="entry name" value="EAL"/>
    <property type="match status" value="1"/>
</dbReference>
<evidence type="ECO:0000259" key="2">
    <source>
        <dbReference type="PROSITE" id="PS50883"/>
    </source>
</evidence>
<dbReference type="InterPro" id="IPR000014">
    <property type="entry name" value="PAS"/>
</dbReference>
<dbReference type="CDD" id="cd01949">
    <property type="entry name" value="GGDEF"/>
    <property type="match status" value="1"/>
</dbReference>
<dbReference type="InterPro" id="IPR052155">
    <property type="entry name" value="Biofilm_reg_signaling"/>
</dbReference>
<name>A0A842JIH6_9ACTN</name>
<dbReference type="PROSITE" id="PS50887">
    <property type="entry name" value="GGDEF"/>
    <property type="match status" value="1"/>
</dbReference>
<accession>A0A842JIH6</accession>
<dbReference type="SMART" id="SM00086">
    <property type="entry name" value="PAC"/>
    <property type="match status" value="3"/>
</dbReference>
<dbReference type="Pfam" id="PF00990">
    <property type="entry name" value="GGDEF"/>
    <property type="match status" value="1"/>
</dbReference>
<dbReference type="InterPro" id="IPR043128">
    <property type="entry name" value="Rev_trsase/Diguanyl_cyclase"/>
</dbReference>
<organism evidence="4 5">
    <name type="scientific">Gordonibacter massiliensis</name>
    <name type="common">ex Traore et al. 2017</name>
    <dbReference type="NCBI Taxonomy" id="1841863"/>
    <lineage>
        <taxon>Bacteria</taxon>
        <taxon>Bacillati</taxon>
        <taxon>Actinomycetota</taxon>
        <taxon>Coriobacteriia</taxon>
        <taxon>Eggerthellales</taxon>
        <taxon>Eggerthellaceae</taxon>
        <taxon>Gordonibacter</taxon>
    </lineage>
</organism>
<dbReference type="Gene3D" id="3.20.20.450">
    <property type="entry name" value="EAL domain"/>
    <property type="match status" value="1"/>
</dbReference>
<protein>
    <submittedName>
        <fullName evidence="4">EAL domain-containing protein</fullName>
    </submittedName>
</protein>
<evidence type="ECO:0000313" key="4">
    <source>
        <dbReference type="EMBL" id="MBC2888890.1"/>
    </source>
</evidence>
<dbReference type="Pfam" id="PF00563">
    <property type="entry name" value="EAL"/>
    <property type="match status" value="1"/>
</dbReference>
<dbReference type="InterPro" id="IPR000160">
    <property type="entry name" value="GGDEF_dom"/>
</dbReference>
<dbReference type="PANTHER" id="PTHR44757:SF2">
    <property type="entry name" value="BIOFILM ARCHITECTURE MAINTENANCE PROTEIN MBAA"/>
    <property type="match status" value="1"/>
</dbReference>
<dbReference type="EMBL" id="JACMSE010000003">
    <property type="protein sequence ID" value="MBC2888890.1"/>
    <property type="molecule type" value="Genomic_DNA"/>
</dbReference>
<dbReference type="RefSeq" id="WP_185904805.1">
    <property type="nucleotide sequence ID" value="NZ_JACMSE010000003.1"/>
</dbReference>
<dbReference type="NCBIfam" id="TIGR00254">
    <property type="entry name" value="GGDEF"/>
    <property type="match status" value="1"/>
</dbReference>
<feature type="domain" description="GGDEF" evidence="3">
    <location>
        <begin position="52"/>
        <end position="179"/>
    </location>
</feature>
<dbReference type="PROSITE" id="PS50883">
    <property type="entry name" value="EAL"/>
    <property type="match status" value="1"/>
</dbReference>
<proteinExistence type="predicted"/>
<dbReference type="SUPFAM" id="SSF141868">
    <property type="entry name" value="EAL domain-like"/>
    <property type="match status" value="1"/>
</dbReference>
<dbReference type="SMART" id="SM00267">
    <property type="entry name" value="GGDEF"/>
    <property type="match status" value="1"/>
</dbReference>
<dbReference type="InterPro" id="IPR035919">
    <property type="entry name" value="EAL_sf"/>
</dbReference>
<dbReference type="Gene3D" id="3.30.450.20">
    <property type="entry name" value="PAS domain"/>
    <property type="match status" value="3"/>
</dbReference>
<dbReference type="SUPFAM" id="SSF55073">
    <property type="entry name" value="Nucleotide cyclase"/>
    <property type="match status" value="1"/>
</dbReference>
<keyword evidence="5" id="KW-1185">Reference proteome</keyword>
<dbReference type="InterPro" id="IPR000700">
    <property type="entry name" value="PAS-assoc_C"/>
</dbReference>
<dbReference type="AlphaFoldDB" id="A0A842JIH6"/>
<reference evidence="4 5" key="1">
    <citation type="submission" date="2020-08" db="EMBL/GenBank/DDBJ databases">
        <authorList>
            <person name="Liu C."/>
            <person name="Sun Q."/>
        </authorList>
    </citation>
    <scope>NUCLEOTIDE SEQUENCE [LARGE SCALE GENOMIC DNA]</scope>
    <source>
        <strain evidence="4 5">N22</strain>
    </source>
</reference>
<comment type="caution">
    <text evidence="4">The sequence shown here is derived from an EMBL/GenBank/DDBJ whole genome shotgun (WGS) entry which is preliminary data.</text>
</comment>
<evidence type="ECO:0000259" key="3">
    <source>
        <dbReference type="PROSITE" id="PS50887"/>
    </source>
</evidence>
<evidence type="ECO:0000313" key="5">
    <source>
        <dbReference type="Proteomes" id="UP000587396"/>
    </source>
</evidence>
<sequence length="852" mass="94662">MDAPSLKALEHENAELRERLNDARRYDGLTGLLSKGAFCDAVSTALDRSPSERHVIVCFDIRRFKLVNDLHGLEEGDELLRSFAGALKHRFADVAGSFVGRLGGDLFVVFAPAMTIGEVQRALDDVCSACPERFDPTAVAGIYRIEDRGLPVALMCDRAMMALRTVKESYFGRVAEYEPGLRDALVEERALLDGIEVALDEDQIEPFFQPKCNIRTGKIVGAEALARWRHPERGIVPPAEFVPLLERNGFIRALDVRVWERTAAWIAQLVAQGIEPVPVSVNVSRADVDGMDVCATLTGIVERYGIDRSLMEVEITESAYADRRDSIIEASDELMAEGFVVLMDDFGSGYSSLNMLRDINVNVLKIDMRFLDRTDRRSRDIMESVVHMARWLGLPVIAEGVETDEQVRFLLDVGCVFAQGFRFYRPMDAASFAALLAEGDNVERVTLSERFDAEGSSVFDFKDLLHEDVISDRMLTNILGAVALFSLDGASLRVLRGNPAYRDLVEWDGEGGTARADVLDRVHEDDRPLLLDAARRARTVHDDEGVEVTVRRTAGGRTQWLELRLFHLYASGDADVLYGGVSDVTERMEDVEALRMSERRFEIAMEASGLVVFELDIPTRTARYSAYVQNAFGLDATVANAPEGFIEQGSVDEVSVGDFRALYERIFRGDSRSSTVVRAHMADGSTVWNRITLIAVENERGKATKAVGLVENITREKEMELSLSQRGLVLSEANQRVLARLLEGTVTFGAIGRYLERDFPLYFLTAEMLALLGYGTYSELIEATGGIAHVLARVDDLEELERGMLELKVGEGYRIRYSFVCKDGSLLPVEERGFAVEAEDGRPAIIGLCTVL</sequence>
<gene>
    <name evidence="4" type="ORF">H7313_05930</name>
</gene>
<dbReference type="PANTHER" id="PTHR44757">
    <property type="entry name" value="DIGUANYLATE CYCLASE DGCP"/>
    <property type="match status" value="1"/>
</dbReference>
<dbReference type="Gene3D" id="3.30.70.270">
    <property type="match status" value="1"/>
</dbReference>
<dbReference type="Proteomes" id="UP000587396">
    <property type="component" value="Unassembled WGS sequence"/>
</dbReference>
<dbReference type="PROSITE" id="PS50113">
    <property type="entry name" value="PAC"/>
    <property type="match status" value="1"/>
</dbReference>
<dbReference type="CDD" id="cd01948">
    <property type="entry name" value="EAL"/>
    <property type="match status" value="1"/>
</dbReference>
<dbReference type="InterPro" id="IPR029787">
    <property type="entry name" value="Nucleotide_cyclase"/>
</dbReference>
<dbReference type="InterPro" id="IPR001633">
    <property type="entry name" value="EAL_dom"/>
</dbReference>